<sequence>MTDLLAHVDEGARGFAAAAGGQPAVEEPLAVGDEGWQATLAARVDRLGEAWAEPSAWEGTSDLAGLGLTNAEWGRIALTELVVHGWDLAQATGQHLRLPEETVQACYAHVAPFLEAPPVPELWGTPVSVAEDAPLMDRLVAVTGRSPAVGGGE</sequence>
<keyword evidence="3" id="KW-1185">Reference proteome</keyword>
<accession>A0ABN2CM69</accession>
<dbReference type="EMBL" id="BAAANC010000006">
    <property type="protein sequence ID" value="GAA1561057.1"/>
    <property type="molecule type" value="Genomic_DNA"/>
</dbReference>
<dbReference type="Pfam" id="PF11716">
    <property type="entry name" value="MDMPI_N"/>
    <property type="match status" value="1"/>
</dbReference>
<dbReference type="InterPro" id="IPR024344">
    <property type="entry name" value="MDMPI_metal-binding"/>
</dbReference>
<organism evidence="2 3">
    <name type="scientific">Kribbella lupini</name>
    <dbReference type="NCBI Taxonomy" id="291602"/>
    <lineage>
        <taxon>Bacteria</taxon>
        <taxon>Bacillati</taxon>
        <taxon>Actinomycetota</taxon>
        <taxon>Actinomycetes</taxon>
        <taxon>Propionibacteriales</taxon>
        <taxon>Kribbellaceae</taxon>
        <taxon>Kribbella</taxon>
    </lineage>
</organism>
<protein>
    <recommendedName>
        <fullName evidence="1">Mycothiol-dependent maleylpyruvate isomerase metal-binding domain-containing protein</fullName>
    </recommendedName>
</protein>
<evidence type="ECO:0000259" key="1">
    <source>
        <dbReference type="Pfam" id="PF11716"/>
    </source>
</evidence>
<evidence type="ECO:0000313" key="2">
    <source>
        <dbReference type="EMBL" id="GAA1561057.1"/>
    </source>
</evidence>
<feature type="domain" description="Mycothiol-dependent maleylpyruvate isomerase metal-binding" evidence="1">
    <location>
        <begin position="3"/>
        <end position="89"/>
    </location>
</feature>
<dbReference type="SUPFAM" id="SSF109854">
    <property type="entry name" value="DinB/YfiT-like putative metalloenzymes"/>
    <property type="match status" value="1"/>
</dbReference>
<evidence type="ECO:0000313" key="3">
    <source>
        <dbReference type="Proteomes" id="UP001500363"/>
    </source>
</evidence>
<dbReference type="Proteomes" id="UP001500363">
    <property type="component" value="Unassembled WGS sequence"/>
</dbReference>
<dbReference type="InterPro" id="IPR034660">
    <property type="entry name" value="DinB/YfiT-like"/>
</dbReference>
<dbReference type="NCBIfam" id="TIGR03086">
    <property type="entry name" value="TIGR03086 family metal-binding protein"/>
    <property type="match status" value="1"/>
</dbReference>
<gene>
    <name evidence="2" type="ORF">GCM10009741_77880</name>
</gene>
<proteinExistence type="predicted"/>
<name>A0ABN2CM69_9ACTN</name>
<reference evidence="2 3" key="1">
    <citation type="journal article" date="2019" name="Int. J. Syst. Evol. Microbiol.">
        <title>The Global Catalogue of Microorganisms (GCM) 10K type strain sequencing project: providing services to taxonomists for standard genome sequencing and annotation.</title>
        <authorList>
            <consortium name="The Broad Institute Genomics Platform"/>
            <consortium name="The Broad Institute Genome Sequencing Center for Infectious Disease"/>
            <person name="Wu L."/>
            <person name="Ma J."/>
        </authorList>
    </citation>
    <scope>NUCLEOTIDE SEQUENCE [LARGE SCALE GENOMIC DNA]</scope>
    <source>
        <strain evidence="2 3">JCM 14303</strain>
    </source>
</reference>
<dbReference type="InterPro" id="IPR017520">
    <property type="entry name" value="CHP03086"/>
</dbReference>
<comment type="caution">
    <text evidence="2">The sequence shown here is derived from an EMBL/GenBank/DDBJ whole genome shotgun (WGS) entry which is preliminary data.</text>
</comment>